<keyword evidence="2" id="KW-1185">Reference proteome</keyword>
<evidence type="ECO:0000313" key="1">
    <source>
        <dbReference type="EMBL" id="KAG0148768.1"/>
    </source>
</evidence>
<gene>
    <name evidence="1" type="ORF">CROQUDRAFT_40766</name>
</gene>
<organism evidence="1 2">
    <name type="scientific">Cronartium quercuum f. sp. fusiforme G11</name>
    <dbReference type="NCBI Taxonomy" id="708437"/>
    <lineage>
        <taxon>Eukaryota</taxon>
        <taxon>Fungi</taxon>
        <taxon>Dikarya</taxon>
        <taxon>Basidiomycota</taxon>
        <taxon>Pucciniomycotina</taxon>
        <taxon>Pucciniomycetes</taxon>
        <taxon>Pucciniales</taxon>
        <taxon>Coleosporiaceae</taxon>
        <taxon>Cronartium</taxon>
    </lineage>
</organism>
<comment type="caution">
    <text evidence="1">The sequence shown here is derived from an EMBL/GenBank/DDBJ whole genome shotgun (WGS) entry which is preliminary data.</text>
</comment>
<name>A0A9P6NMJ8_9BASI</name>
<evidence type="ECO:0000313" key="2">
    <source>
        <dbReference type="Proteomes" id="UP000886653"/>
    </source>
</evidence>
<sequence length="466" mass="50928">MNNSTNLFQFSVSAPTLQLKQDLHIAIESFTFAIRTHSKFNFTTQNGSETAHLFQEIVKGALSYHLDQNIGANSTSPSIDRLQSMSNSINETLESVNGVVDQLLSSGTNGALRFIDLRNCLAGLIQQGGLHDGETCVINGMSITGVSDIMTSVLKNYGGGVIPLNILNLTTTALDSSFTSVIPGQKAFYHSINNAIQSVQSSVSGELIQALEDARKCFMESVFAPISYAERLERTEKCNRNPNKSSVFRDLKTLYLSITNQFVGYAIPNLLESVHQIAENYLNANLSQNPEDHYFRKAISSAARSIIASNSGNQVTYAYKIADCLDTVVGTQDPQTAAHKAAAALCLQRPDGPPALIRQIVYGYLQQVYGYLPSSIAAQIEASGLQQLNRSDPDYTQKVNELHQTFLKSRPGPEYVTCYERFVNCLFDARQGGALIEYPNTQVTCILGDACRKTPDGKDNPVVPLA</sequence>
<reference evidence="1" key="1">
    <citation type="submission" date="2013-11" db="EMBL/GenBank/DDBJ databases">
        <title>Genome sequence of the fusiform rust pathogen reveals effectors for host alternation and coevolution with pine.</title>
        <authorList>
            <consortium name="DOE Joint Genome Institute"/>
            <person name="Smith K."/>
            <person name="Pendleton A."/>
            <person name="Kubisiak T."/>
            <person name="Anderson C."/>
            <person name="Salamov A."/>
            <person name="Aerts A."/>
            <person name="Riley R."/>
            <person name="Clum A."/>
            <person name="Lindquist E."/>
            <person name="Ence D."/>
            <person name="Campbell M."/>
            <person name="Kronenberg Z."/>
            <person name="Feau N."/>
            <person name="Dhillon B."/>
            <person name="Hamelin R."/>
            <person name="Burleigh J."/>
            <person name="Smith J."/>
            <person name="Yandell M."/>
            <person name="Nelson C."/>
            <person name="Grigoriev I."/>
            <person name="Davis J."/>
        </authorList>
    </citation>
    <scope>NUCLEOTIDE SEQUENCE</scope>
    <source>
        <strain evidence="1">G11</strain>
    </source>
</reference>
<protein>
    <submittedName>
        <fullName evidence="1">Uncharacterized protein</fullName>
    </submittedName>
</protein>
<dbReference type="AlphaFoldDB" id="A0A9P6NMJ8"/>
<dbReference type="EMBL" id="MU167233">
    <property type="protein sequence ID" value="KAG0148768.1"/>
    <property type="molecule type" value="Genomic_DNA"/>
</dbReference>
<accession>A0A9P6NMJ8</accession>
<dbReference type="Proteomes" id="UP000886653">
    <property type="component" value="Unassembled WGS sequence"/>
</dbReference>
<proteinExistence type="predicted"/>
<dbReference type="OrthoDB" id="2501045at2759"/>